<evidence type="ECO:0000313" key="2">
    <source>
        <dbReference type="EMBL" id="KYO34210.1"/>
    </source>
</evidence>
<accession>A0A151NBN1</accession>
<gene>
    <name evidence="2" type="ORF">Y1Q_0002501</name>
</gene>
<evidence type="ECO:0000256" key="1">
    <source>
        <dbReference type="SAM" id="MobiDB-lite"/>
    </source>
</evidence>
<dbReference type="EMBL" id="AKHW03003565">
    <property type="protein sequence ID" value="KYO34210.1"/>
    <property type="molecule type" value="Genomic_DNA"/>
</dbReference>
<comment type="caution">
    <text evidence="2">The sequence shown here is derived from an EMBL/GenBank/DDBJ whole genome shotgun (WGS) entry which is preliminary data.</text>
</comment>
<keyword evidence="3" id="KW-1185">Reference proteome</keyword>
<dbReference type="Proteomes" id="UP000050525">
    <property type="component" value="Unassembled WGS sequence"/>
</dbReference>
<dbReference type="AlphaFoldDB" id="A0A151NBN1"/>
<reference evidence="2 3" key="1">
    <citation type="journal article" date="2012" name="Genome Biol.">
        <title>Sequencing three crocodilian genomes to illuminate the evolution of archosaurs and amniotes.</title>
        <authorList>
            <person name="St John J.A."/>
            <person name="Braun E.L."/>
            <person name="Isberg S.R."/>
            <person name="Miles L.G."/>
            <person name="Chong A.Y."/>
            <person name="Gongora J."/>
            <person name="Dalzell P."/>
            <person name="Moran C."/>
            <person name="Bed'hom B."/>
            <person name="Abzhanov A."/>
            <person name="Burgess S.C."/>
            <person name="Cooksey A.M."/>
            <person name="Castoe T.A."/>
            <person name="Crawford N.G."/>
            <person name="Densmore L.D."/>
            <person name="Drew J.C."/>
            <person name="Edwards S.V."/>
            <person name="Faircloth B.C."/>
            <person name="Fujita M.K."/>
            <person name="Greenwold M.J."/>
            <person name="Hoffmann F.G."/>
            <person name="Howard J.M."/>
            <person name="Iguchi T."/>
            <person name="Janes D.E."/>
            <person name="Khan S.Y."/>
            <person name="Kohno S."/>
            <person name="de Koning A.J."/>
            <person name="Lance S.L."/>
            <person name="McCarthy F.M."/>
            <person name="McCormack J.E."/>
            <person name="Merchant M.E."/>
            <person name="Peterson D.G."/>
            <person name="Pollock D.D."/>
            <person name="Pourmand N."/>
            <person name="Raney B.J."/>
            <person name="Roessler K.A."/>
            <person name="Sanford J.R."/>
            <person name="Sawyer R.H."/>
            <person name="Schmidt C.J."/>
            <person name="Triplett E.W."/>
            <person name="Tuberville T.D."/>
            <person name="Venegas-Anaya M."/>
            <person name="Howard J.T."/>
            <person name="Jarvis E.D."/>
            <person name="Guillette L.J.Jr."/>
            <person name="Glenn T.C."/>
            <person name="Green R.E."/>
            <person name="Ray D.A."/>
        </authorList>
    </citation>
    <scope>NUCLEOTIDE SEQUENCE [LARGE SCALE GENOMIC DNA]</scope>
    <source>
        <strain evidence="2">KSC_2009_1</strain>
    </source>
</reference>
<evidence type="ECO:0000313" key="3">
    <source>
        <dbReference type="Proteomes" id="UP000050525"/>
    </source>
</evidence>
<sequence>MSCFTRGSADDGQSTGRGRAMAHHGKKRRQLFHINAGANNPAVTVYGYSKDAARAGVGWGCHFAGAHTTAVLVMSLGVIQEPACSVENCLTGPDSGKLNFKAHP</sequence>
<name>A0A151NBN1_ALLMI</name>
<organism evidence="2 3">
    <name type="scientific">Alligator mississippiensis</name>
    <name type="common">American alligator</name>
    <dbReference type="NCBI Taxonomy" id="8496"/>
    <lineage>
        <taxon>Eukaryota</taxon>
        <taxon>Metazoa</taxon>
        <taxon>Chordata</taxon>
        <taxon>Craniata</taxon>
        <taxon>Vertebrata</taxon>
        <taxon>Euteleostomi</taxon>
        <taxon>Archelosauria</taxon>
        <taxon>Archosauria</taxon>
        <taxon>Crocodylia</taxon>
        <taxon>Alligatoridae</taxon>
        <taxon>Alligatorinae</taxon>
        <taxon>Alligator</taxon>
    </lineage>
</organism>
<protein>
    <submittedName>
        <fullName evidence="2">Uncharacterized protein</fullName>
    </submittedName>
</protein>
<feature type="region of interest" description="Disordered" evidence="1">
    <location>
        <begin position="1"/>
        <end position="27"/>
    </location>
</feature>
<proteinExistence type="predicted"/>